<dbReference type="EMBL" id="UINC01197797">
    <property type="protein sequence ID" value="SVE15460.1"/>
    <property type="molecule type" value="Genomic_DNA"/>
</dbReference>
<reference evidence="1" key="1">
    <citation type="submission" date="2018-05" db="EMBL/GenBank/DDBJ databases">
        <authorList>
            <person name="Lanie J.A."/>
            <person name="Ng W.-L."/>
            <person name="Kazmierczak K.M."/>
            <person name="Andrzejewski T.M."/>
            <person name="Davidsen T.M."/>
            <person name="Wayne K.J."/>
            <person name="Tettelin H."/>
            <person name="Glass J.I."/>
            <person name="Rusch D."/>
            <person name="Podicherti R."/>
            <person name="Tsui H.-C.T."/>
            <person name="Winkler M.E."/>
        </authorList>
    </citation>
    <scope>NUCLEOTIDE SEQUENCE</scope>
</reference>
<protein>
    <submittedName>
        <fullName evidence="1">Uncharacterized protein</fullName>
    </submittedName>
</protein>
<organism evidence="1">
    <name type="scientific">marine metagenome</name>
    <dbReference type="NCBI Taxonomy" id="408172"/>
    <lineage>
        <taxon>unclassified sequences</taxon>
        <taxon>metagenomes</taxon>
        <taxon>ecological metagenomes</taxon>
    </lineage>
</organism>
<evidence type="ECO:0000313" key="1">
    <source>
        <dbReference type="EMBL" id="SVE15460.1"/>
    </source>
</evidence>
<name>A0A383B6P4_9ZZZZ</name>
<proteinExistence type="predicted"/>
<dbReference type="AlphaFoldDB" id="A0A383B6P4"/>
<feature type="non-terminal residue" evidence="1">
    <location>
        <position position="49"/>
    </location>
</feature>
<sequence>MYQAKISAIVRMVIAAIYKRGDLYQCGSVEWFKFRIVFGCSLIPPRAIA</sequence>
<gene>
    <name evidence="1" type="ORF">METZ01_LOCUS468314</name>
</gene>
<accession>A0A383B6P4</accession>